<dbReference type="Gene3D" id="3.40.50.880">
    <property type="match status" value="1"/>
</dbReference>
<dbReference type="Pfam" id="PF12833">
    <property type="entry name" value="HTH_18"/>
    <property type="match status" value="1"/>
</dbReference>
<gene>
    <name evidence="5" type="ORF">GCM10009665_51520</name>
</gene>
<dbReference type="Pfam" id="PF01965">
    <property type="entry name" value="DJ-1_PfpI"/>
    <property type="match status" value="1"/>
</dbReference>
<dbReference type="PANTHER" id="PTHR43130:SF3">
    <property type="entry name" value="HTH-TYPE TRANSCRIPTIONAL REGULATOR RV1931C"/>
    <property type="match status" value="1"/>
</dbReference>
<keyword evidence="3" id="KW-0804">Transcription</keyword>
<dbReference type="InterPro" id="IPR002818">
    <property type="entry name" value="DJ-1/PfpI"/>
</dbReference>
<dbReference type="SMART" id="SM00342">
    <property type="entry name" value="HTH_ARAC"/>
    <property type="match status" value="1"/>
</dbReference>
<reference evidence="5 6" key="1">
    <citation type="journal article" date="2019" name="Int. J. Syst. Evol. Microbiol.">
        <title>The Global Catalogue of Microorganisms (GCM) 10K type strain sequencing project: providing services to taxonomists for standard genome sequencing and annotation.</title>
        <authorList>
            <consortium name="The Broad Institute Genomics Platform"/>
            <consortium name="The Broad Institute Genome Sequencing Center for Infectious Disease"/>
            <person name="Wu L."/>
            <person name="Ma J."/>
        </authorList>
    </citation>
    <scope>NUCLEOTIDE SEQUENCE [LARGE SCALE GENOMIC DNA]</scope>
    <source>
        <strain evidence="5 6">JCM 13004</strain>
    </source>
</reference>
<feature type="domain" description="HTH araC/xylS-type" evidence="4">
    <location>
        <begin position="219"/>
        <end position="317"/>
    </location>
</feature>
<sequence>MHTVGCVIFDGVRAFDYAVIGEVWSNRTSRPGLPAFELRVCGPGDGARVHLDGGLERVPDAGLDGPRGLLGCDLVMVPGVADPGARRPPEVLAALRAVHARGIPIASLCAGAFVLAEAGLLDGRRATTHWALAADLAERHPAVRVDPEVLFAGDGEVWTSAGVAAGVDLCLHLVRAAHGQQSAATIARAMVTAPFRTGGQAQFIPTPVPPDSAAADPLAQARTAALLALDHPWTVAELAEVAVMSERSFARRFTQNAGVAPLRWLLEQRVLAAQRLLEETDLPVDRIAVRCGFGSAVSLRAPFVRQVGLAPRDYRRSFRGRERD</sequence>
<evidence type="ECO:0000313" key="6">
    <source>
        <dbReference type="Proteomes" id="UP001500037"/>
    </source>
</evidence>
<dbReference type="RefSeq" id="WP_344444365.1">
    <property type="nucleotide sequence ID" value="NZ_BAAALF010000110.1"/>
</dbReference>
<dbReference type="SUPFAM" id="SSF46689">
    <property type="entry name" value="Homeodomain-like"/>
    <property type="match status" value="2"/>
</dbReference>
<dbReference type="InterPro" id="IPR018062">
    <property type="entry name" value="HTH_AraC-typ_CS"/>
</dbReference>
<keyword evidence="2" id="KW-0238">DNA-binding</keyword>
<evidence type="ECO:0000259" key="4">
    <source>
        <dbReference type="PROSITE" id="PS01124"/>
    </source>
</evidence>
<evidence type="ECO:0000256" key="3">
    <source>
        <dbReference type="ARBA" id="ARBA00023163"/>
    </source>
</evidence>
<dbReference type="EMBL" id="BAAALF010000110">
    <property type="protein sequence ID" value="GAA1254582.1"/>
    <property type="molecule type" value="Genomic_DNA"/>
</dbReference>
<evidence type="ECO:0000256" key="1">
    <source>
        <dbReference type="ARBA" id="ARBA00023015"/>
    </source>
</evidence>
<dbReference type="InterPro" id="IPR018060">
    <property type="entry name" value="HTH_AraC"/>
</dbReference>
<evidence type="ECO:0000313" key="5">
    <source>
        <dbReference type="EMBL" id="GAA1254582.1"/>
    </source>
</evidence>
<protein>
    <submittedName>
        <fullName evidence="5">Helix-turn-helix domain-containing protein</fullName>
    </submittedName>
</protein>
<dbReference type="InterPro" id="IPR009057">
    <property type="entry name" value="Homeodomain-like_sf"/>
</dbReference>
<comment type="caution">
    <text evidence="5">The sequence shown here is derived from an EMBL/GenBank/DDBJ whole genome shotgun (WGS) entry which is preliminary data.</text>
</comment>
<accession>A0ABN1WQ11</accession>
<dbReference type="PROSITE" id="PS00041">
    <property type="entry name" value="HTH_ARAC_FAMILY_1"/>
    <property type="match status" value="1"/>
</dbReference>
<dbReference type="Gene3D" id="1.10.10.60">
    <property type="entry name" value="Homeodomain-like"/>
    <property type="match status" value="1"/>
</dbReference>
<organism evidence="5 6">
    <name type="scientific">Kitasatospora nipponensis</name>
    <dbReference type="NCBI Taxonomy" id="258049"/>
    <lineage>
        <taxon>Bacteria</taxon>
        <taxon>Bacillati</taxon>
        <taxon>Actinomycetota</taxon>
        <taxon>Actinomycetes</taxon>
        <taxon>Kitasatosporales</taxon>
        <taxon>Streptomycetaceae</taxon>
        <taxon>Kitasatospora</taxon>
    </lineage>
</organism>
<dbReference type="InterPro" id="IPR052158">
    <property type="entry name" value="INH-QAR"/>
</dbReference>
<dbReference type="InterPro" id="IPR029062">
    <property type="entry name" value="Class_I_gatase-like"/>
</dbReference>
<keyword evidence="6" id="KW-1185">Reference proteome</keyword>
<dbReference type="SUPFAM" id="SSF52317">
    <property type="entry name" value="Class I glutamine amidotransferase-like"/>
    <property type="match status" value="1"/>
</dbReference>
<dbReference type="PROSITE" id="PS01124">
    <property type="entry name" value="HTH_ARAC_FAMILY_2"/>
    <property type="match status" value="1"/>
</dbReference>
<dbReference type="Proteomes" id="UP001500037">
    <property type="component" value="Unassembled WGS sequence"/>
</dbReference>
<evidence type="ECO:0000256" key="2">
    <source>
        <dbReference type="ARBA" id="ARBA00023125"/>
    </source>
</evidence>
<dbReference type="PANTHER" id="PTHR43130">
    <property type="entry name" value="ARAC-FAMILY TRANSCRIPTIONAL REGULATOR"/>
    <property type="match status" value="1"/>
</dbReference>
<name>A0ABN1WQ11_9ACTN</name>
<dbReference type="CDD" id="cd03137">
    <property type="entry name" value="GATase1_AraC_1"/>
    <property type="match status" value="1"/>
</dbReference>
<proteinExistence type="predicted"/>
<keyword evidence="1" id="KW-0805">Transcription regulation</keyword>